<dbReference type="PATRIC" id="fig|698759.3.peg.1405"/>
<proteinExistence type="predicted"/>
<sequence>MPPPCRGACRARGRAPGCRAGDGHSEGAALRIGLVAVRHRAAPKYVDTTEVSTFAPMAQQAGRRLRHWPTSKVP</sequence>
<reference evidence="2 3" key="1">
    <citation type="submission" date="2012-11" db="EMBL/GenBank/DDBJ databases">
        <authorList>
            <person name="Huguet-Tapia J.C."/>
            <person name="Durkin A.S."/>
            <person name="Pettis G.S."/>
            <person name="Badger J.H."/>
        </authorList>
    </citation>
    <scope>NUCLEOTIDE SEQUENCE [LARGE SCALE GENOMIC DNA]</scope>
    <source>
        <strain evidence="2 3">91-03</strain>
    </source>
</reference>
<dbReference type="Proteomes" id="UP000010411">
    <property type="component" value="Unassembled WGS sequence"/>
</dbReference>
<keyword evidence="3" id="KW-1185">Reference proteome</keyword>
<accession>L1L4R7</accession>
<dbReference type="EMBL" id="AEJC01000105">
    <property type="protein sequence ID" value="EKX68056.1"/>
    <property type="molecule type" value="Genomic_DNA"/>
</dbReference>
<name>L1L4R7_9ACTN</name>
<feature type="region of interest" description="Disordered" evidence="1">
    <location>
        <begin position="1"/>
        <end position="23"/>
    </location>
</feature>
<comment type="caution">
    <text evidence="2">The sequence shown here is derived from an EMBL/GenBank/DDBJ whole genome shotgun (WGS) entry which is preliminary data.</text>
</comment>
<evidence type="ECO:0000313" key="2">
    <source>
        <dbReference type="EMBL" id="EKX68056.1"/>
    </source>
</evidence>
<organism evidence="2 3">
    <name type="scientific">Streptomyces ipomoeae 91-03</name>
    <dbReference type="NCBI Taxonomy" id="698759"/>
    <lineage>
        <taxon>Bacteria</taxon>
        <taxon>Bacillati</taxon>
        <taxon>Actinomycetota</taxon>
        <taxon>Actinomycetes</taxon>
        <taxon>Kitasatosporales</taxon>
        <taxon>Streptomycetaceae</taxon>
        <taxon>Streptomyces</taxon>
    </lineage>
</organism>
<feature type="compositionally biased region" description="Low complexity" evidence="1">
    <location>
        <begin position="1"/>
        <end position="19"/>
    </location>
</feature>
<evidence type="ECO:0000256" key="1">
    <source>
        <dbReference type="SAM" id="MobiDB-lite"/>
    </source>
</evidence>
<dbReference type="AlphaFoldDB" id="L1L4R7"/>
<evidence type="ECO:0000313" key="3">
    <source>
        <dbReference type="Proteomes" id="UP000010411"/>
    </source>
</evidence>
<gene>
    <name evidence="2" type="ORF">STRIP9103_00721</name>
</gene>
<protein>
    <submittedName>
        <fullName evidence="2">Uncharacterized protein</fullName>
    </submittedName>
</protein>